<dbReference type="Pfam" id="PF07691">
    <property type="entry name" value="PA14"/>
    <property type="match status" value="1"/>
</dbReference>
<evidence type="ECO:0000256" key="1">
    <source>
        <dbReference type="SAM" id="SignalP"/>
    </source>
</evidence>
<dbReference type="InterPro" id="IPR035331">
    <property type="entry name" value="Binary_toxB_3"/>
</dbReference>
<dbReference type="Pfam" id="PF03495">
    <property type="entry name" value="Binary_toxB"/>
    <property type="match status" value="1"/>
</dbReference>
<dbReference type="InterPro" id="IPR035088">
    <property type="entry name" value="PA_Ca-bd"/>
</dbReference>
<dbReference type="InterPro" id="IPR003896">
    <property type="entry name" value="Bacterial_exotoxin_B"/>
</dbReference>
<name>Q844J8_BACTU</name>
<dbReference type="GO" id="GO:0051260">
    <property type="term" value="P:protein homooligomerization"/>
    <property type="evidence" value="ECO:0007669"/>
    <property type="project" value="InterPro"/>
</dbReference>
<dbReference type="AlphaFoldDB" id="Q844J8"/>
<dbReference type="InterPro" id="IPR037149">
    <property type="entry name" value="PA_heptamer_dom_sf"/>
</dbReference>
<reference evidence="3" key="1">
    <citation type="journal article" date="2004" name="J. Appl. Microbiol.">
        <title>Expression of vip1/vip2 genes in Escherichia coli and Bacillus thuringiensis and the analysis of their signal peptides.</title>
        <authorList>
            <person name="Shi Y."/>
            <person name="Xu W."/>
            <person name="Yuan M."/>
            <person name="Tang M."/>
            <person name="Chen J."/>
            <person name="Pang Y."/>
        </authorList>
    </citation>
    <scope>NUCLEOTIDE SEQUENCE</scope>
</reference>
<dbReference type="Gene3D" id="3.10.20.110">
    <property type="match status" value="1"/>
</dbReference>
<dbReference type="SUPFAM" id="SSF56988">
    <property type="entry name" value="Anthrax protective antigen"/>
    <property type="match status" value="1"/>
</dbReference>
<dbReference type="Pfam" id="PF17475">
    <property type="entry name" value="Binary_toxB_2"/>
    <property type="match status" value="1"/>
</dbReference>
<sequence>MKNMKKKLASVVTCTLLAPMFLNGNVNAVYADSKTNQISTTQKNQQKEMDRKGLLGYYFKGKDFSNLTMFAPTRDNTLIYDQQTANKLLDKKQQQYQSIRWIGLIQSKEKGDFTFNLSEDEQAIIEIDGKIISNKGKEKQVVHLEKEKLVPIKIEYQSDTKFNIDSKTFKEFKLFKIDSQNQSQQVKRDELRNPEFNKKESREFLAKASKTNFFMQKMKRDIDEDTDTDGDSIPDLWEENGYTIQNKVAVKWDDKFAQQGYVKYLSSPYQAHTVGDPYTDWEKAAGDIPKSNAAATRNPLVAAFPSINVDMRKMILSKDSNLSNSAEAHSNNSYTYANSEGASIEAGFGPKGFSFGVSANYQHTETVGSDWGNSKSNTEQFNSASAGYLNANVHYNNVGTGGIYDAQPTTSFILQDSTIATITAKSNATALSIPSGDRYPASKEGISLKTMDDFNSHPITLNKPQLDAVLNNEVIKINTDQTDGRYGIIGVDGKAEIGDRWSPIIDEIKGRTASIIIDPADGKALETRIAAKDYKNPEDKTPSLTIKEGLKIAYPESISEDKDGILFYEYKNDEGKVTKKQLSEENIMPYLDEDTSKEFERQLSDGSAKGLYDIKLTPKMNITIRLATVTLGFDDQFSAYPWENATWSDKFGNLRLGSLAIPQESKYTIPKDKVKPNYDYLITGYIKHDFTTDNESLGIVAFTKKDNFEMWNMGTSIFSQNSGGEFKKFTIKTQNISGDYILDSIQLMKRNNDVNKIDSYLDDISIIPIGPNKSR</sequence>
<protein>
    <submittedName>
        <fullName evidence="3">Vip1Ac</fullName>
    </submittedName>
</protein>
<feature type="chain" id="PRO_5004297861" evidence="1">
    <location>
        <begin position="32"/>
        <end position="775"/>
    </location>
</feature>
<keyword evidence="1" id="KW-0732">Signal</keyword>
<dbReference type="PROSITE" id="PS51820">
    <property type="entry name" value="PA14"/>
    <property type="match status" value="1"/>
</dbReference>
<dbReference type="Gene3D" id="3.90.182.10">
    <property type="entry name" value="Toxin - Anthrax Protective Antigen,domain 1"/>
    <property type="match status" value="1"/>
</dbReference>
<evidence type="ECO:0000313" key="3">
    <source>
        <dbReference type="EMBL" id="AAO86514.1"/>
    </source>
</evidence>
<dbReference type="InterPro" id="IPR037524">
    <property type="entry name" value="PA14/GLEYA"/>
</dbReference>
<gene>
    <name evidence="3" type="primary">vip1Ac</name>
</gene>
<feature type="signal peptide" evidence="1">
    <location>
        <begin position="1"/>
        <end position="31"/>
    </location>
</feature>
<dbReference type="PRINTS" id="PR01391">
    <property type="entry name" value="BINARYTOXINB"/>
</dbReference>
<dbReference type="SMR" id="Q844J8"/>
<dbReference type="Gene3D" id="2.60.120.240">
    <property type="entry name" value="Protective antigen, heptamerisation domain"/>
    <property type="match status" value="1"/>
</dbReference>
<dbReference type="InterPro" id="IPR011658">
    <property type="entry name" value="PA14_dom"/>
</dbReference>
<accession>Q844J8</accession>
<evidence type="ECO:0000259" key="2">
    <source>
        <dbReference type="PROSITE" id="PS51820"/>
    </source>
</evidence>
<dbReference type="SMART" id="SM00758">
    <property type="entry name" value="PA14"/>
    <property type="match status" value="1"/>
</dbReference>
<proteinExistence type="predicted"/>
<dbReference type="Pfam" id="PF17476">
    <property type="entry name" value="Binary_toxB_3"/>
    <property type="match status" value="1"/>
</dbReference>
<organism evidence="3">
    <name type="scientific">Bacillus thuringiensis</name>
    <dbReference type="NCBI Taxonomy" id="1428"/>
    <lineage>
        <taxon>Bacteria</taxon>
        <taxon>Bacillati</taxon>
        <taxon>Bacillota</taxon>
        <taxon>Bacilli</taxon>
        <taxon>Bacillales</taxon>
        <taxon>Bacillaceae</taxon>
        <taxon>Bacillus</taxon>
        <taxon>Bacillus cereus group</taxon>
    </lineage>
</organism>
<dbReference type="GO" id="GO:0005576">
    <property type="term" value="C:extracellular region"/>
    <property type="evidence" value="ECO:0007669"/>
    <property type="project" value="InterPro"/>
</dbReference>
<dbReference type="InterPro" id="IPR027439">
    <property type="entry name" value="PA_heptamer_dom"/>
</dbReference>
<dbReference type="EMBL" id="AY245547">
    <property type="protein sequence ID" value="AAO86514.1"/>
    <property type="molecule type" value="Genomic_DNA"/>
</dbReference>
<feature type="domain" description="PA14" evidence="2">
    <location>
        <begin position="49"/>
        <end position="182"/>
    </location>
</feature>